<protein>
    <recommendedName>
        <fullName evidence="4">Lipoprotein</fullName>
    </recommendedName>
</protein>
<keyword evidence="1" id="KW-0472">Membrane</keyword>
<feature type="transmembrane region" description="Helical" evidence="1">
    <location>
        <begin position="132"/>
        <end position="152"/>
    </location>
</feature>
<feature type="transmembrane region" description="Helical" evidence="1">
    <location>
        <begin position="93"/>
        <end position="112"/>
    </location>
</feature>
<gene>
    <name evidence="2" type="ordered locus">COCOR_03756</name>
</gene>
<dbReference type="InParanoid" id="H8MPU3"/>
<keyword evidence="1" id="KW-1133">Transmembrane helix</keyword>
<dbReference type="AlphaFoldDB" id="H8MPU3"/>
<feature type="transmembrane region" description="Helical" evidence="1">
    <location>
        <begin position="59"/>
        <end position="86"/>
    </location>
</feature>
<accession>H8MPU3</accession>
<evidence type="ECO:0000313" key="3">
    <source>
        <dbReference type="Proteomes" id="UP000007587"/>
    </source>
</evidence>
<evidence type="ECO:0000313" key="2">
    <source>
        <dbReference type="EMBL" id="AFE05415.1"/>
    </source>
</evidence>
<dbReference type="PROSITE" id="PS51257">
    <property type="entry name" value="PROKAR_LIPOPROTEIN"/>
    <property type="match status" value="1"/>
</dbReference>
<reference evidence="2 3" key="1">
    <citation type="journal article" date="2012" name="J. Bacteriol.">
        <title>Complete Genome Sequence of the Fruiting Myxobacterium Corallococcus coralloides DSM 2259.</title>
        <authorList>
            <person name="Huntley S."/>
            <person name="Zhang Y."/>
            <person name="Treuner-Lange A."/>
            <person name="Kneip S."/>
            <person name="Sensen C.W."/>
            <person name="Sogaard-Andersen L."/>
        </authorList>
    </citation>
    <scope>NUCLEOTIDE SEQUENCE [LARGE SCALE GENOMIC DNA]</scope>
    <source>
        <strain evidence="3">ATCC 25202 / DSM 2259 / NBRC 100086 / M2</strain>
    </source>
</reference>
<dbReference type="EMBL" id="CP003389">
    <property type="protein sequence ID" value="AFE05415.1"/>
    <property type="molecule type" value="Genomic_DNA"/>
</dbReference>
<keyword evidence="1" id="KW-0812">Transmembrane</keyword>
<sequence>MTSPRPAPSAHAQSQQKTRLTACGVSALLFVLACATPAMTVYNTNQRAEEHMWGMPLLLVGWVGVFTFQFGWYANPLLALAFVLLLAGADRKALCVGGAACVLALSSLTWYVNPVPADESGGNRYLELLSPSIGFIFWLGSMAVIPATAHHLSQPDPQSSASPEPKA</sequence>
<dbReference type="OrthoDB" id="5523001at2"/>
<dbReference type="STRING" id="1144275.COCOR_03756"/>
<evidence type="ECO:0008006" key="4">
    <source>
        <dbReference type="Google" id="ProtNLM"/>
    </source>
</evidence>
<evidence type="ECO:0000256" key="1">
    <source>
        <dbReference type="SAM" id="Phobius"/>
    </source>
</evidence>
<keyword evidence="3" id="KW-1185">Reference proteome</keyword>
<dbReference type="Proteomes" id="UP000007587">
    <property type="component" value="Chromosome"/>
</dbReference>
<reference evidence="3" key="2">
    <citation type="submission" date="2012-03" db="EMBL/GenBank/DDBJ databases">
        <title>Genome sequence of the fruiting myxobacterium Corallococcus coralloides DSM 2259.</title>
        <authorList>
            <person name="Huntley S."/>
            <person name="Zhang Y."/>
            <person name="Treuner-Lange A."/>
            <person name="Sensen C.W."/>
            <person name="Sogaard-Andersen L."/>
        </authorList>
    </citation>
    <scope>NUCLEOTIDE SEQUENCE [LARGE SCALE GENOMIC DNA]</scope>
    <source>
        <strain evidence="3">ATCC 25202 / DSM 2259 / NBRC 100086 / M2</strain>
    </source>
</reference>
<dbReference type="RefSeq" id="WP_014396568.1">
    <property type="nucleotide sequence ID" value="NC_017030.1"/>
</dbReference>
<name>H8MPU3_CORCM</name>
<feature type="transmembrane region" description="Helical" evidence="1">
    <location>
        <begin position="20"/>
        <end position="39"/>
    </location>
</feature>
<dbReference type="KEGG" id="ccx:COCOR_03756"/>
<organism evidence="2 3">
    <name type="scientific">Corallococcus coralloides (strain ATCC 25202 / DSM 2259 / NBRC 100086 / M2)</name>
    <name type="common">Myxococcus coralloides</name>
    <dbReference type="NCBI Taxonomy" id="1144275"/>
    <lineage>
        <taxon>Bacteria</taxon>
        <taxon>Pseudomonadati</taxon>
        <taxon>Myxococcota</taxon>
        <taxon>Myxococcia</taxon>
        <taxon>Myxococcales</taxon>
        <taxon>Cystobacterineae</taxon>
        <taxon>Myxococcaceae</taxon>
        <taxon>Corallococcus</taxon>
    </lineage>
</organism>
<dbReference type="eggNOG" id="ENOG5033IPY">
    <property type="taxonomic scope" value="Bacteria"/>
</dbReference>
<proteinExistence type="predicted"/>
<dbReference type="HOGENOM" id="CLU_1591744_0_0_7"/>